<protein>
    <recommendedName>
        <fullName evidence="1">MobA-like NTP transferase domain-containing protein</fullName>
    </recommendedName>
</protein>
<dbReference type="RefSeq" id="WP_105332586.1">
    <property type="nucleotide sequence ID" value="NZ_PUHY01000015.1"/>
</dbReference>
<dbReference type="AlphaFoldDB" id="A0A2S8FB62"/>
<comment type="caution">
    <text evidence="2">The sequence shown here is derived from an EMBL/GenBank/DDBJ whole genome shotgun (WGS) entry which is preliminary data.</text>
</comment>
<proteinExistence type="predicted"/>
<evidence type="ECO:0000313" key="3">
    <source>
        <dbReference type="Proteomes" id="UP000238322"/>
    </source>
</evidence>
<name>A0A2S8FB62_9BACT</name>
<dbReference type="InterPro" id="IPR025877">
    <property type="entry name" value="MobA-like_NTP_Trfase"/>
</dbReference>
<dbReference type="Gene3D" id="3.90.550.10">
    <property type="entry name" value="Spore Coat Polysaccharide Biosynthesis Protein SpsA, Chain A"/>
    <property type="match status" value="1"/>
</dbReference>
<organism evidence="2 3">
    <name type="scientific">Blastopirellula marina</name>
    <dbReference type="NCBI Taxonomy" id="124"/>
    <lineage>
        <taxon>Bacteria</taxon>
        <taxon>Pseudomonadati</taxon>
        <taxon>Planctomycetota</taxon>
        <taxon>Planctomycetia</taxon>
        <taxon>Pirellulales</taxon>
        <taxon>Pirellulaceae</taxon>
        <taxon>Blastopirellula</taxon>
    </lineage>
</organism>
<dbReference type="InterPro" id="IPR029044">
    <property type="entry name" value="Nucleotide-diphossugar_trans"/>
</dbReference>
<feature type="domain" description="MobA-like NTP transferase" evidence="1">
    <location>
        <begin position="34"/>
        <end position="133"/>
    </location>
</feature>
<gene>
    <name evidence="2" type="ORF">C5Y83_25290</name>
</gene>
<sequence>MKHLAIVQIDDQLNLAPGEQRSDALAPSKLAGRKLAAKPLIEWLVRRVSEAELIDGIVVVMPDEPQYRELANLIPLDIPCHFSTKSTPLARLADASAEYPSSSVVRVPLETPFCDPVLIDRLLTTAQQHEKKDYIGYSMEDGSPACRSNIGLFAEWIRSSALAKAAREVKSVADSYHINSSFLDYPELFKQETLPVPKSLDRNDLRFSVGNEDDWEELLAIVDVLGTETLEWQDMVRVIDGQPTMRDRMAQRNRVIA</sequence>
<reference evidence="2 3" key="1">
    <citation type="submission" date="2018-02" db="EMBL/GenBank/DDBJ databases">
        <title>Comparative genomes isolates from brazilian mangrove.</title>
        <authorList>
            <person name="Araujo J.E."/>
            <person name="Taketani R.G."/>
            <person name="Silva M.C.P."/>
            <person name="Loureco M.V."/>
            <person name="Andreote F.D."/>
        </authorList>
    </citation>
    <scope>NUCLEOTIDE SEQUENCE [LARGE SCALE GENOMIC DNA]</scope>
    <source>
        <strain evidence="2 3">Hex-1 MGV</strain>
    </source>
</reference>
<accession>A0A2S8FB62</accession>
<dbReference type="Proteomes" id="UP000238322">
    <property type="component" value="Unassembled WGS sequence"/>
</dbReference>
<dbReference type="GO" id="GO:0016779">
    <property type="term" value="F:nucleotidyltransferase activity"/>
    <property type="evidence" value="ECO:0007669"/>
    <property type="project" value="UniProtKB-ARBA"/>
</dbReference>
<dbReference type="Pfam" id="PF12804">
    <property type="entry name" value="NTP_transf_3"/>
    <property type="match status" value="1"/>
</dbReference>
<evidence type="ECO:0000259" key="1">
    <source>
        <dbReference type="Pfam" id="PF12804"/>
    </source>
</evidence>
<dbReference type="EMBL" id="PUHY01000015">
    <property type="protein sequence ID" value="PQO29391.1"/>
    <property type="molecule type" value="Genomic_DNA"/>
</dbReference>
<evidence type="ECO:0000313" key="2">
    <source>
        <dbReference type="EMBL" id="PQO29391.1"/>
    </source>
</evidence>
<dbReference type="SUPFAM" id="SSF53448">
    <property type="entry name" value="Nucleotide-diphospho-sugar transferases"/>
    <property type="match status" value="1"/>
</dbReference>
<dbReference type="OrthoDB" id="247444at2"/>